<dbReference type="STRING" id="910347.SAMN05421773_111126"/>
<dbReference type="OrthoDB" id="3855413at2"/>
<evidence type="ECO:0008006" key="4">
    <source>
        <dbReference type="Google" id="ProtNLM"/>
    </source>
</evidence>
<dbReference type="EMBL" id="FOLM01000011">
    <property type="protein sequence ID" value="SFD21863.1"/>
    <property type="molecule type" value="Genomic_DNA"/>
</dbReference>
<keyword evidence="1" id="KW-1133">Transmembrane helix</keyword>
<feature type="transmembrane region" description="Helical" evidence="1">
    <location>
        <begin position="24"/>
        <end position="42"/>
    </location>
</feature>
<feature type="transmembrane region" description="Helical" evidence="1">
    <location>
        <begin position="74"/>
        <end position="91"/>
    </location>
</feature>
<protein>
    <recommendedName>
        <fullName evidence="4">Integral membrane protein</fullName>
    </recommendedName>
</protein>
<feature type="transmembrane region" description="Helical" evidence="1">
    <location>
        <begin position="48"/>
        <end position="67"/>
    </location>
</feature>
<gene>
    <name evidence="2" type="ORF">SAMN05421773_111126</name>
</gene>
<reference evidence="2 3" key="1">
    <citation type="submission" date="2016-10" db="EMBL/GenBank/DDBJ databases">
        <authorList>
            <person name="de Groot N.N."/>
        </authorList>
    </citation>
    <scope>NUCLEOTIDE SEQUENCE [LARGE SCALE GENOMIC DNA]</scope>
    <source>
        <strain evidence="2 3">CGMCC 4.5739</strain>
    </source>
</reference>
<keyword evidence="3" id="KW-1185">Reference proteome</keyword>
<keyword evidence="1" id="KW-0472">Membrane</keyword>
<evidence type="ECO:0000313" key="2">
    <source>
        <dbReference type="EMBL" id="SFD21863.1"/>
    </source>
</evidence>
<organism evidence="2 3">
    <name type="scientific">Streptomyces aidingensis</name>
    <dbReference type="NCBI Taxonomy" id="910347"/>
    <lineage>
        <taxon>Bacteria</taxon>
        <taxon>Bacillati</taxon>
        <taxon>Actinomycetota</taxon>
        <taxon>Actinomycetes</taxon>
        <taxon>Kitasatosporales</taxon>
        <taxon>Streptomycetaceae</taxon>
        <taxon>Streptomyces</taxon>
    </lineage>
</organism>
<name>A0A1I1QRG9_9ACTN</name>
<accession>A0A1I1QRG9</accession>
<keyword evidence="1" id="KW-0812">Transmembrane</keyword>
<dbReference type="RefSeq" id="WP_093840194.1">
    <property type="nucleotide sequence ID" value="NZ_FOLM01000011.1"/>
</dbReference>
<sequence length="98" mass="9841">MAQAVHGPLSFLNTDGRPHPRENALAVVTLVLGAVALAFGFVPALNMVASWVGLAGIVTGGWGQMVSATTAERFVVVIGLGGAGLGFYLGMANGGLFG</sequence>
<dbReference type="Proteomes" id="UP000199207">
    <property type="component" value="Unassembled WGS sequence"/>
</dbReference>
<proteinExistence type="predicted"/>
<dbReference type="AlphaFoldDB" id="A0A1I1QRG9"/>
<evidence type="ECO:0000256" key="1">
    <source>
        <dbReference type="SAM" id="Phobius"/>
    </source>
</evidence>
<evidence type="ECO:0000313" key="3">
    <source>
        <dbReference type="Proteomes" id="UP000199207"/>
    </source>
</evidence>